<dbReference type="PRINTS" id="PR00992">
    <property type="entry name" value="ALARACEMASE"/>
</dbReference>
<dbReference type="GO" id="GO:0030170">
    <property type="term" value="F:pyridoxal phosphate binding"/>
    <property type="evidence" value="ECO:0007669"/>
    <property type="project" value="UniProtKB-UniRule"/>
</dbReference>
<dbReference type="Proteomes" id="UP000644756">
    <property type="component" value="Unassembled WGS sequence"/>
</dbReference>
<feature type="binding site" evidence="5 7">
    <location>
        <position position="136"/>
    </location>
    <ligand>
        <name>substrate</name>
    </ligand>
</feature>
<organism evidence="9 10">
    <name type="scientific">Paenibacillus abyssi</name>
    <dbReference type="NCBI Taxonomy" id="1340531"/>
    <lineage>
        <taxon>Bacteria</taxon>
        <taxon>Bacillati</taxon>
        <taxon>Bacillota</taxon>
        <taxon>Bacilli</taxon>
        <taxon>Bacillales</taxon>
        <taxon>Paenibacillaceae</taxon>
        <taxon>Paenibacillus</taxon>
    </lineage>
</organism>
<dbReference type="SMART" id="SM01005">
    <property type="entry name" value="Ala_racemase_C"/>
    <property type="match status" value="1"/>
</dbReference>
<dbReference type="Pfam" id="PF01168">
    <property type="entry name" value="Ala_racemase_N"/>
    <property type="match status" value="1"/>
</dbReference>
<dbReference type="SUPFAM" id="SSF51419">
    <property type="entry name" value="PLP-binding barrel"/>
    <property type="match status" value="1"/>
</dbReference>
<dbReference type="InterPro" id="IPR009006">
    <property type="entry name" value="Ala_racemase/Decarboxylase_C"/>
</dbReference>
<dbReference type="FunFam" id="2.40.37.10:FF:000006">
    <property type="entry name" value="Alanine racemase"/>
    <property type="match status" value="1"/>
</dbReference>
<comment type="cofactor">
    <cofactor evidence="2 5 6">
        <name>pyridoxal 5'-phosphate</name>
        <dbReference type="ChEBI" id="CHEBI:597326"/>
    </cofactor>
</comment>
<keyword evidence="3 5" id="KW-0663">Pyridoxal phosphate</keyword>
<dbReference type="AlphaFoldDB" id="A0A917FWB6"/>
<evidence type="ECO:0000259" key="8">
    <source>
        <dbReference type="SMART" id="SM01005"/>
    </source>
</evidence>
<keyword evidence="4 5" id="KW-0413">Isomerase</keyword>
<evidence type="ECO:0000256" key="2">
    <source>
        <dbReference type="ARBA" id="ARBA00001933"/>
    </source>
</evidence>
<dbReference type="FunFam" id="3.20.20.10:FF:000002">
    <property type="entry name" value="Alanine racemase"/>
    <property type="match status" value="1"/>
</dbReference>
<protein>
    <recommendedName>
        <fullName evidence="5">Alanine racemase</fullName>
        <ecNumber evidence="5">5.1.1.1</ecNumber>
    </recommendedName>
</protein>
<evidence type="ECO:0000313" key="9">
    <source>
        <dbReference type="EMBL" id="GGG09123.1"/>
    </source>
</evidence>
<comment type="pathway">
    <text evidence="5">Amino-acid biosynthesis; D-alanine biosynthesis; D-alanine from L-alanine: step 1/1.</text>
</comment>
<evidence type="ECO:0000256" key="4">
    <source>
        <dbReference type="ARBA" id="ARBA00023235"/>
    </source>
</evidence>
<proteinExistence type="inferred from homology"/>
<feature type="active site" description="Proton acceptor; specific for D-alanine" evidence="5">
    <location>
        <position position="39"/>
    </location>
</feature>
<dbReference type="Pfam" id="PF00842">
    <property type="entry name" value="Ala_racemase_C"/>
    <property type="match status" value="1"/>
</dbReference>
<name>A0A917FWB6_9BACL</name>
<dbReference type="GO" id="GO:0005829">
    <property type="term" value="C:cytosol"/>
    <property type="evidence" value="ECO:0007669"/>
    <property type="project" value="TreeGrafter"/>
</dbReference>
<feature type="active site" description="Proton acceptor; specific for L-alanine" evidence="5">
    <location>
        <position position="267"/>
    </location>
</feature>
<dbReference type="Gene3D" id="2.40.37.10">
    <property type="entry name" value="Lyase, Ornithine Decarboxylase, Chain A, domain 1"/>
    <property type="match status" value="1"/>
</dbReference>
<dbReference type="GO" id="GO:0009252">
    <property type="term" value="P:peptidoglycan biosynthetic process"/>
    <property type="evidence" value="ECO:0007669"/>
    <property type="project" value="TreeGrafter"/>
</dbReference>
<evidence type="ECO:0000313" key="10">
    <source>
        <dbReference type="Proteomes" id="UP000644756"/>
    </source>
</evidence>
<dbReference type="EC" id="5.1.1.1" evidence="5"/>
<keyword evidence="10" id="KW-1185">Reference proteome</keyword>
<dbReference type="Gene3D" id="3.20.20.10">
    <property type="entry name" value="Alanine racemase"/>
    <property type="match status" value="1"/>
</dbReference>
<evidence type="ECO:0000256" key="1">
    <source>
        <dbReference type="ARBA" id="ARBA00000316"/>
    </source>
</evidence>
<comment type="function">
    <text evidence="5">Catalyzes the interconversion of L-alanine and D-alanine. May also act on other amino acids.</text>
</comment>
<dbReference type="InterPro" id="IPR001608">
    <property type="entry name" value="Ala_racemase_N"/>
</dbReference>
<dbReference type="HAMAP" id="MF_01201">
    <property type="entry name" value="Ala_racemase"/>
    <property type="match status" value="1"/>
</dbReference>
<dbReference type="InterPro" id="IPR020622">
    <property type="entry name" value="Ala_racemase_pyridoxalP-BS"/>
</dbReference>
<feature type="binding site" evidence="5 7">
    <location>
        <position position="315"/>
    </location>
    <ligand>
        <name>substrate</name>
    </ligand>
</feature>
<reference evidence="9" key="2">
    <citation type="submission" date="2020-09" db="EMBL/GenBank/DDBJ databases">
        <authorList>
            <person name="Sun Q."/>
            <person name="Zhou Y."/>
        </authorList>
    </citation>
    <scope>NUCLEOTIDE SEQUENCE</scope>
    <source>
        <strain evidence="9">CGMCC 1.12987</strain>
    </source>
</reference>
<dbReference type="GO" id="GO:0008784">
    <property type="term" value="F:alanine racemase activity"/>
    <property type="evidence" value="ECO:0007669"/>
    <property type="project" value="UniProtKB-UniRule"/>
</dbReference>
<feature type="modified residue" description="N6-(pyridoxal phosphate)lysine" evidence="5 6">
    <location>
        <position position="39"/>
    </location>
</feature>
<dbReference type="InterPro" id="IPR011079">
    <property type="entry name" value="Ala_racemase_C"/>
</dbReference>
<dbReference type="InterPro" id="IPR000821">
    <property type="entry name" value="Ala_racemase"/>
</dbReference>
<comment type="catalytic activity">
    <reaction evidence="1 5">
        <text>L-alanine = D-alanine</text>
        <dbReference type="Rhea" id="RHEA:20249"/>
        <dbReference type="ChEBI" id="CHEBI:57416"/>
        <dbReference type="ChEBI" id="CHEBI:57972"/>
        <dbReference type="EC" id="5.1.1.1"/>
    </reaction>
</comment>
<comment type="similarity">
    <text evidence="5">Belongs to the alanine racemase family.</text>
</comment>
<evidence type="ECO:0000256" key="3">
    <source>
        <dbReference type="ARBA" id="ARBA00022898"/>
    </source>
</evidence>
<dbReference type="RefSeq" id="WP_188531616.1">
    <property type="nucleotide sequence ID" value="NZ_BMGR01000008.1"/>
</dbReference>
<accession>A0A917FWB6</accession>
<dbReference type="CDD" id="cd00430">
    <property type="entry name" value="PLPDE_III_AR"/>
    <property type="match status" value="1"/>
</dbReference>
<dbReference type="NCBIfam" id="TIGR00492">
    <property type="entry name" value="alr"/>
    <property type="match status" value="1"/>
</dbReference>
<reference evidence="9" key="1">
    <citation type="journal article" date="2014" name="Int. J. Syst. Evol. Microbiol.">
        <title>Complete genome sequence of Corynebacterium casei LMG S-19264T (=DSM 44701T), isolated from a smear-ripened cheese.</title>
        <authorList>
            <consortium name="US DOE Joint Genome Institute (JGI-PGF)"/>
            <person name="Walter F."/>
            <person name="Albersmeier A."/>
            <person name="Kalinowski J."/>
            <person name="Ruckert C."/>
        </authorList>
    </citation>
    <scope>NUCLEOTIDE SEQUENCE</scope>
    <source>
        <strain evidence="9">CGMCC 1.12987</strain>
    </source>
</reference>
<dbReference type="PANTHER" id="PTHR30511">
    <property type="entry name" value="ALANINE RACEMASE"/>
    <property type="match status" value="1"/>
</dbReference>
<sequence>METYYRPTRAEISFDALRHNINAFRRVMPAGVPIMASVKANAYGHGAVEIAREAVRCGINYLGVAFLDEAIQIRKSGIDAPILVLGFVGPEGLPIARELGITIALFREDVLEAAAALPPSSKRLKTHIKVDTGMGRLGLLPEEDWEAFIERAVHTPGVEVEGLFTHFARADEADKSYTELQYSRFNKFADYVKMKELPISIIHAGNSATGIDTPEWAGGMLRLGISMYGLYPSVEVNKQRIELEPIMSLKTEVVMVKDVPPGWGISYGSRYVASGNERIGTLPIGYADGFSRMLTGKAEALVRGHKVPVRGAICMDQCMIALDSAANAEGPVQSGEEVVLIGRQGDECITVDEVAAKLGTINYEVTCMLAARVPRVYTREEKIVAVSNALAIGLG</sequence>
<evidence type="ECO:0000256" key="7">
    <source>
        <dbReference type="PIRSR" id="PIRSR600821-52"/>
    </source>
</evidence>
<gene>
    <name evidence="9" type="primary">dal</name>
    <name evidence="9" type="ORF">GCM10010916_27460</name>
</gene>
<evidence type="ECO:0000256" key="5">
    <source>
        <dbReference type="HAMAP-Rule" id="MF_01201"/>
    </source>
</evidence>
<feature type="domain" description="Alanine racemase C-terminal" evidence="8">
    <location>
        <begin position="246"/>
        <end position="378"/>
    </location>
</feature>
<dbReference type="PANTHER" id="PTHR30511:SF0">
    <property type="entry name" value="ALANINE RACEMASE, CATABOLIC-RELATED"/>
    <property type="match status" value="1"/>
</dbReference>
<dbReference type="GO" id="GO:0030632">
    <property type="term" value="P:D-alanine biosynthetic process"/>
    <property type="evidence" value="ECO:0007669"/>
    <property type="project" value="UniProtKB-UniRule"/>
</dbReference>
<dbReference type="EMBL" id="BMGR01000008">
    <property type="protein sequence ID" value="GGG09123.1"/>
    <property type="molecule type" value="Genomic_DNA"/>
</dbReference>
<comment type="caution">
    <text evidence="9">The sequence shown here is derived from an EMBL/GenBank/DDBJ whole genome shotgun (WGS) entry which is preliminary data.</text>
</comment>
<dbReference type="InterPro" id="IPR029066">
    <property type="entry name" value="PLP-binding_barrel"/>
</dbReference>
<dbReference type="PROSITE" id="PS00395">
    <property type="entry name" value="ALANINE_RACEMASE"/>
    <property type="match status" value="1"/>
</dbReference>
<evidence type="ECO:0000256" key="6">
    <source>
        <dbReference type="PIRSR" id="PIRSR600821-50"/>
    </source>
</evidence>
<dbReference type="SUPFAM" id="SSF50621">
    <property type="entry name" value="Alanine racemase C-terminal domain-like"/>
    <property type="match status" value="1"/>
</dbReference>